<dbReference type="Pfam" id="PF07687">
    <property type="entry name" value="M20_dimer"/>
    <property type="match status" value="1"/>
</dbReference>
<dbReference type="NCBIfam" id="TIGR01891">
    <property type="entry name" value="amidohydrolases"/>
    <property type="match status" value="1"/>
</dbReference>
<comment type="similarity">
    <text evidence="1">Belongs to the peptidase M20A family.</text>
</comment>
<accession>A0A1D8GFC3</accession>
<dbReference type="InterPro" id="IPR002933">
    <property type="entry name" value="Peptidase_M20"/>
</dbReference>
<dbReference type="STRING" id="1424294.Gferi_08445"/>
<dbReference type="GO" id="GO:0005737">
    <property type="term" value="C:cytoplasm"/>
    <property type="evidence" value="ECO:0007669"/>
    <property type="project" value="TreeGrafter"/>
</dbReference>
<evidence type="ECO:0000259" key="2">
    <source>
        <dbReference type="Pfam" id="PF07687"/>
    </source>
</evidence>
<dbReference type="Proteomes" id="UP000095743">
    <property type="component" value="Chromosome"/>
</dbReference>
<dbReference type="PANTHER" id="PTHR30575">
    <property type="entry name" value="PEPTIDASE M20"/>
    <property type="match status" value="1"/>
</dbReference>
<dbReference type="CDD" id="cd03887">
    <property type="entry name" value="M20_Acy1L2"/>
    <property type="match status" value="1"/>
</dbReference>
<dbReference type="InterPro" id="IPR017144">
    <property type="entry name" value="Xaa-Arg_dipeptidase"/>
</dbReference>
<dbReference type="AlphaFoldDB" id="A0A1D8GFC3"/>
<protein>
    <recommendedName>
        <fullName evidence="1">Peptidase M20 domain-containing protein 2</fullName>
    </recommendedName>
</protein>
<dbReference type="KEGG" id="gfe:Gferi_08445"/>
<dbReference type="GO" id="GO:0071713">
    <property type="term" value="F:para-aminobenzoyl-glutamate hydrolase activity"/>
    <property type="evidence" value="ECO:0007669"/>
    <property type="project" value="TreeGrafter"/>
</dbReference>
<organism evidence="3 4">
    <name type="scientific">Geosporobacter ferrireducens</name>
    <dbReference type="NCBI Taxonomy" id="1424294"/>
    <lineage>
        <taxon>Bacteria</taxon>
        <taxon>Bacillati</taxon>
        <taxon>Bacillota</taxon>
        <taxon>Clostridia</taxon>
        <taxon>Peptostreptococcales</taxon>
        <taxon>Thermotaleaceae</taxon>
        <taxon>Geosporobacter</taxon>
    </lineage>
</organism>
<keyword evidence="4" id="KW-1185">Reference proteome</keyword>
<dbReference type="Gene3D" id="3.30.70.360">
    <property type="match status" value="1"/>
</dbReference>
<dbReference type="InterPro" id="IPR017439">
    <property type="entry name" value="Amidohydrolase"/>
</dbReference>
<dbReference type="InterPro" id="IPR036264">
    <property type="entry name" value="Bact_exopeptidase_dim_dom"/>
</dbReference>
<keyword evidence="3" id="KW-0378">Hydrolase</keyword>
<dbReference type="RefSeq" id="WP_069975477.1">
    <property type="nucleotide sequence ID" value="NZ_CP017269.1"/>
</dbReference>
<dbReference type="SUPFAM" id="SSF55031">
    <property type="entry name" value="Bacterial exopeptidase dimerisation domain"/>
    <property type="match status" value="1"/>
</dbReference>
<evidence type="ECO:0000313" key="3">
    <source>
        <dbReference type="EMBL" id="AOT69605.1"/>
    </source>
</evidence>
<dbReference type="Pfam" id="PF01546">
    <property type="entry name" value="Peptidase_M20"/>
    <property type="match status" value="1"/>
</dbReference>
<dbReference type="EMBL" id="CP017269">
    <property type="protein sequence ID" value="AOT69605.1"/>
    <property type="molecule type" value="Genomic_DNA"/>
</dbReference>
<evidence type="ECO:0000256" key="1">
    <source>
        <dbReference type="PIRNR" id="PIRNR037226"/>
    </source>
</evidence>
<name>A0A1D8GFC3_9FIRM</name>
<sequence length="391" mass="42685">MKDNIFAYIDSIQAEIHDMADYIFDNPEIGFGEHKAAERLTNYLDKNGFRVECGIGGLETAFRAVYENGEGGPSIGMLCEYDALINIGHACAHHMQGPSIVAAAIALKNTVMDLPYKLVIYGTPAEETSGGKIIMLKNGCFKDIDIALMMHGSPTTTTDVKCMALSSFAVTFKGKSAHAAIEPEMGRSALDALLLAFHGIECLREHVKEDTRMHYTVTNAGGPDNVVPGIATGTFALRSYNRKYLDHVVDRFKNIIKGAALMTGTRYDILEDNAFDSKIPVIKLNDLLMENARLVNAPAIKPAREKTGSTDFGNVMYNVPGSCIRIAFVDEKTAAHSQEYLDAGKTEKAHEAEVLAAKILAASSYDIIANKVLLEEIKEEFKNTKAAMSDF</sequence>
<dbReference type="InterPro" id="IPR052030">
    <property type="entry name" value="Peptidase_M20/M20A_hydrolases"/>
</dbReference>
<reference evidence="3 4" key="1">
    <citation type="submission" date="2016-09" db="EMBL/GenBank/DDBJ databases">
        <title>Genomic analysis reveals versatility of anaerobic energy metabolism of Geosporobacter ferrireducens IRF9 of phylum Firmicutes.</title>
        <authorList>
            <person name="Kim S.-J."/>
        </authorList>
    </citation>
    <scope>NUCLEOTIDE SEQUENCE [LARGE SCALE GENOMIC DNA]</scope>
    <source>
        <strain evidence="3 4">IRF9</strain>
    </source>
</reference>
<gene>
    <name evidence="3" type="ORF">Gferi_08445</name>
</gene>
<dbReference type="GO" id="GO:0046657">
    <property type="term" value="P:folic acid catabolic process"/>
    <property type="evidence" value="ECO:0007669"/>
    <property type="project" value="TreeGrafter"/>
</dbReference>
<feature type="domain" description="Peptidase M20 dimerisation" evidence="2">
    <location>
        <begin position="166"/>
        <end position="258"/>
    </location>
</feature>
<dbReference type="OrthoDB" id="9781032at2"/>
<proteinExistence type="inferred from homology"/>
<evidence type="ECO:0000313" key="4">
    <source>
        <dbReference type="Proteomes" id="UP000095743"/>
    </source>
</evidence>
<dbReference type="SUPFAM" id="SSF53187">
    <property type="entry name" value="Zn-dependent exopeptidases"/>
    <property type="match status" value="1"/>
</dbReference>
<dbReference type="FunFam" id="3.30.70.360:FF:000004">
    <property type="entry name" value="Peptidase M20 domain-containing protein 2"/>
    <property type="match status" value="1"/>
</dbReference>
<dbReference type="PIRSF" id="PIRSF037226">
    <property type="entry name" value="Amidohydrolase_ACY1L2_prd"/>
    <property type="match status" value="1"/>
</dbReference>
<dbReference type="GO" id="GO:0016805">
    <property type="term" value="F:dipeptidase activity"/>
    <property type="evidence" value="ECO:0007669"/>
    <property type="project" value="InterPro"/>
</dbReference>
<dbReference type="Gene3D" id="3.40.630.10">
    <property type="entry name" value="Zn peptidases"/>
    <property type="match status" value="1"/>
</dbReference>
<dbReference type="PANTHER" id="PTHR30575:SF0">
    <property type="entry name" value="XAA-ARG DIPEPTIDASE"/>
    <property type="match status" value="1"/>
</dbReference>
<dbReference type="InterPro" id="IPR011650">
    <property type="entry name" value="Peptidase_M20_dimer"/>
</dbReference>